<dbReference type="PROSITE" id="PS52004">
    <property type="entry name" value="KS3_2"/>
    <property type="match status" value="1"/>
</dbReference>
<keyword evidence="8" id="KW-1185">Reference proteome</keyword>
<evidence type="ECO:0000256" key="3">
    <source>
        <dbReference type="ARBA" id="ARBA00022553"/>
    </source>
</evidence>
<proteinExistence type="predicted"/>
<dbReference type="PANTHER" id="PTHR45527:SF1">
    <property type="entry name" value="FATTY ACID SYNTHASE"/>
    <property type="match status" value="1"/>
</dbReference>
<dbReference type="Pfam" id="PF00668">
    <property type="entry name" value="Condensation"/>
    <property type="match status" value="1"/>
</dbReference>
<evidence type="ECO:0000256" key="4">
    <source>
        <dbReference type="ARBA" id="ARBA00022679"/>
    </source>
</evidence>
<dbReference type="Gene3D" id="3.40.47.10">
    <property type="match status" value="1"/>
</dbReference>
<dbReference type="CDD" id="cd00833">
    <property type="entry name" value="PKS"/>
    <property type="match status" value="1"/>
</dbReference>
<dbReference type="InterPro" id="IPR032821">
    <property type="entry name" value="PKS_assoc"/>
</dbReference>
<dbReference type="Pfam" id="PF00109">
    <property type="entry name" value="ketoacyl-synt"/>
    <property type="match status" value="1"/>
</dbReference>
<dbReference type="InterPro" id="IPR014030">
    <property type="entry name" value="Ketoacyl_synth_N"/>
</dbReference>
<evidence type="ECO:0000259" key="6">
    <source>
        <dbReference type="PROSITE" id="PS52004"/>
    </source>
</evidence>
<evidence type="ECO:0000256" key="2">
    <source>
        <dbReference type="ARBA" id="ARBA00022450"/>
    </source>
</evidence>
<evidence type="ECO:0000313" key="8">
    <source>
        <dbReference type="Proteomes" id="UP000741013"/>
    </source>
</evidence>
<dbReference type="Gene3D" id="3.30.559.30">
    <property type="entry name" value="Nonribosomal peptide synthetase, condensation domain"/>
    <property type="match status" value="1"/>
</dbReference>
<evidence type="ECO:0000256" key="1">
    <source>
        <dbReference type="ARBA" id="ARBA00001957"/>
    </source>
</evidence>
<dbReference type="PANTHER" id="PTHR45527">
    <property type="entry name" value="NONRIBOSOMAL PEPTIDE SYNTHETASE"/>
    <property type="match status" value="1"/>
</dbReference>
<comment type="cofactor">
    <cofactor evidence="1">
        <name>pantetheine 4'-phosphate</name>
        <dbReference type="ChEBI" id="CHEBI:47942"/>
    </cofactor>
</comment>
<keyword evidence="4" id="KW-0808">Transferase</keyword>
<keyword evidence="2" id="KW-0596">Phosphopantetheine</keyword>
<dbReference type="InterPro" id="IPR000873">
    <property type="entry name" value="AMP-dep_synth/lig_dom"/>
</dbReference>
<dbReference type="InterPro" id="IPR006162">
    <property type="entry name" value="Ppantetheine_attach_site"/>
</dbReference>
<organism evidence="7 8">
    <name type="scientific">Amycolatopsis magusensis</name>
    <dbReference type="NCBI Taxonomy" id="882444"/>
    <lineage>
        <taxon>Bacteria</taxon>
        <taxon>Bacillati</taxon>
        <taxon>Actinomycetota</taxon>
        <taxon>Actinomycetes</taxon>
        <taxon>Pseudonocardiales</taxon>
        <taxon>Pseudonocardiaceae</taxon>
        <taxon>Amycolatopsis</taxon>
    </lineage>
</organism>
<reference evidence="7 8" key="1">
    <citation type="submission" date="2021-03" db="EMBL/GenBank/DDBJ databases">
        <title>Sequencing the genomes of 1000 actinobacteria strains.</title>
        <authorList>
            <person name="Klenk H.-P."/>
        </authorList>
    </citation>
    <scope>NUCLEOTIDE SEQUENCE [LARGE SCALE GENOMIC DNA]</scope>
    <source>
        <strain evidence="7 8">DSM 45510</strain>
    </source>
</reference>
<dbReference type="InterPro" id="IPR020841">
    <property type="entry name" value="PKS_Beta-ketoAc_synthase_dom"/>
</dbReference>
<dbReference type="InterPro" id="IPR014031">
    <property type="entry name" value="Ketoacyl_synth_C"/>
</dbReference>
<evidence type="ECO:0000259" key="5">
    <source>
        <dbReference type="PROSITE" id="PS50075"/>
    </source>
</evidence>
<sequence>MTVALRDVLEAVAAGELTEEQAAPLVRGLLDPEPVRQYPLSRGQAALWAIHQNAPGTTSYNLPLALRLRPDVDLDRLERSLAALVRRHPALRINVGLHQGRLVQTIADRELTVSRIDLREGDLITRVRELVDQPFDLEHDPLYRVYFAETADGPLLLLVFHHLITDGVSSHLLLRDIVAGYDGADLGEPGTPYAEFVAWQEKLLAGPEGERHRAHWLQALAGLSSTPVIERLADHRRTGESAYTGRSIQLDVPAADWNRVKETAARLGLTPFSVVFGLFAALLHEHSGERDICVLVPTDGRPEHRFDRTVGYLINPVVLHATCGPELTHGELFAQVQDRFLTAEDHSALPFAVVVDELRRAGAPETAFTIGFYLQQGVGKDLDMAAGQTLFTSALPMTQEGESDLVVEVVVRDEGALIHFKYDPELFEPATARRLAQQYRDSLGAVDPARESRPVTAVDLVLAQAARTPDAPAITDARTTLTYAELATRVEALAAHLCERHAPGSLIGVRLDRDADLVVALLGVLRAGCAYVPLDPGFPADRLDFIVADAGAATVLTATEMSEVDWKRPAAPGETGELAYVLYTSGSTGKPKGVEIGHEALVNFLTSMAAEPGCGPDDELLAVTTVGFDIAGLELLLPLTVGARVRIVPTEVARDGVALAELLETTNPTLVQATPATWQMLLAAGWTRPIRGRILCGGEALTPELAAQLLSRGDEVWNLYGPTETTIWSSVRRVREGEPITVGRPIANTTFHLLDERGHPVPTGERGELYIGGLGVARGYHDRPELTAEKFVPDTFAGHGRLFRTGDAGRFRPDGELELLGRVDRQVKVRGYRVELGEIEAALRKTGLIDEARVLLREDFAGHQGLVGFVTSRTSGEQWETELRQRVAQWLPEYMIPSRLVRLDRFPQTPNAKIDLKPLQQLPIDELVTVYTGQTRDFGDGLRALVAEIAGVPVADIAVDRPLGDYGFDSIRFTQLSVGLRRQYDLVVPPTTFYGHPSIAELAAHLGKQRPATVTTIPVEPAKDVSGYPPVAIVGIGGRLPDSDTLDEFWAQLAAGRDFVRPYPLERGFSRSLFARHGGSAHDYRGSYLRDVEGFDASLFRISPREAAQMDPQHRLLLHAAREAIQDAGYPPAALTGSKTGVFVGLSGADYFSLLGHERETDDHFLVGNVASIASNRISYLFDFHGQSATYDTACSSSMVAIHRAARALQLGDCEAALAGGANLLLSPYGFSGLRRAGMLSPDGRCKTFDSRADGYGRGEGVVLLMLKLLDRARADGDPVHGVLIGSAENHGGRTHSLTVPSPRAQGEVVAAAHRAAGVSPASIGFIETHGTGTQLGDPIEINGLKEAFGTLLDEWGLPASAARIALGSVKSNIGHLEASAGVAGVVKVLLAMRHRTLPGLVDLTEPNPMIELSGSPFELQRATTPWTPRFGEDGTPLPRRAGVSSFGMGGSNVHVVLEEAGR</sequence>
<dbReference type="PROSITE" id="PS50075">
    <property type="entry name" value="CARRIER"/>
    <property type="match status" value="1"/>
</dbReference>
<keyword evidence="3" id="KW-0597">Phosphoprotein</keyword>
<dbReference type="Pfam" id="PF16197">
    <property type="entry name" value="KAsynt_C_assoc"/>
    <property type="match status" value="1"/>
</dbReference>
<dbReference type="Proteomes" id="UP000741013">
    <property type="component" value="Unassembled WGS sequence"/>
</dbReference>
<dbReference type="SUPFAM" id="SSF52777">
    <property type="entry name" value="CoA-dependent acyltransferases"/>
    <property type="match status" value="2"/>
</dbReference>
<feature type="domain" description="Carrier" evidence="5">
    <location>
        <begin position="936"/>
        <end position="1010"/>
    </location>
</feature>
<dbReference type="Gene3D" id="3.30.300.30">
    <property type="match status" value="1"/>
</dbReference>
<dbReference type="InterPro" id="IPR020806">
    <property type="entry name" value="PKS_PP-bd"/>
</dbReference>
<dbReference type="InterPro" id="IPR020845">
    <property type="entry name" value="AMP-binding_CS"/>
</dbReference>
<dbReference type="SMART" id="SM01294">
    <property type="entry name" value="PKS_PP_betabranch"/>
    <property type="match status" value="1"/>
</dbReference>
<protein>
    <submittedName>
        <fullName evidence="7">Polyketide synthase PksJ</fullName>
    </submittedName>
</protein>
<dbReference type="SUPFAM" id="SSF47336">
    <property type="entry name" value="ACP-like"/>
    <property type="match status" value="1"/>
</dbReference>
<comment type="caution">
    <text evidence="7">The sequence shown here is derived from an EMBL/GenBank/DDBJ whole genome shotgun (WGS) entry which is preliminary data.</text>
</comment>
<dbReference type="SUPFAM" id="SSF53901">
    <property type="entry name" value="Thiolase-like"/>
    <property type="match status" value="1"/>
</dbReference>
<dbReference type="InterPro" id="IPR036736">
    <property type="entry name" value="ACP-like_sf"/>
</dbReference>
<name>A0ABS4PND6_9PSEU</name>
<dbReference type="InterPro" id="IPR016039">
    <property type="entry name" value="Thiolase-like"/>
</dbReference>
<dbReference type="InterPro" id="IPR010071">
    <property type="entry name" value="AA_adenyl_dom"/>
</dbReference>
<dbReference type="PROSITE" id="PS00455">
    <property type="entry name" value="AMP_BINDING"/>
    <property type="match status" value="1"/>
</dbReference>
<dbReference type="Pfam" id="PF13193">
    <property type="entry name" value="AMP-binding_C"/>
    <property type="match status" value="1"/>
</dbReference>
<dbReference type="RefSeq" id="WP_209663997.1">
    <property type="nucleotide sequence ID" value="NZ_JAGGMS010000001.1"/>
</dbReference>
<dbReference type="Gene3D" id="1.10.1200.10">
    <property type="entry name" value="ACP-like"/>
    <property type="match status" value="1"/>
</dbReference>
<dbReference type="Gene3D" id="3.40.50.12780">
    <property type="entry name" value="N-terminal domain of ligase-like"/>
    <property type="match status" value="1"/>
</dbReference>
<dbReference type="InterPro" id="IPR001242">
    <property type="entry name" value="Condensation_dom"/>
</dbReference>
<accession>A0ABS4PND6</accession>
<dbReference type="Gene3D" id="3.30.559.10">
    <property type="entry name" value="Chloramphenicol acetyltransferase-like domain"/>
    <property type="match status" value="1"/>
</dbReference>
<dbReference type="InterPro" id="IPR009081">
    <property type="entry name" value="PP-bd_ACP"/>
</dbReference>
<dbReference type="Pfam" id="PF00501">
    <property type="entry name" value="AMP-binding"/>
    <property type="match status" value="2"/>
</dbReference>
<dbReference type="InterPro" id="IPR042099">
    <property type="entry name" value="ANL_N_sf"/>
</dbReference>
<dbReference type="InterPro" id="IPR045851">
    <property type="entry name" value="AMP-bd_C_sf"/>
</dbReference>
<dbReference type="EMBL" id="JAGGMS010000001">
    <property type="protein sequence ID" value="MBP2180425.1"/>
    <property type="molecule type" value="Genomic_DNA"/>
</dbReference>
<feature type="domain" description="Ketosynthase family 3 (KS3)" evidence="6">
    <location>
        <begin position="1028"/>
        <end position="1460"/>
    </location>
</feature>
<dbReference type="PROSITE" id="PS00012">
    <property type="entry name" value="PHOSPHOPANTETHEINE"/>
    <property type="match status" value="1"/>
</dbReference>
<dbReference type="SUPFAM" id="SSF56801">
    <property type="entry name" value="Acetyl-CoA synthetase-like"/>
    <property type="match status" value="1"/>
</dbReference>
<dbReference type="InterPro" id="IPR025110">
    <property type="entry name" value="AMP-bd_C"/>
</dbReference>
<dbReference type="SMART" id="SM00823">
    <property type="entry name" value="PKS_PP"/>
    <property type="match status" value="1"/>
</dbReference>
<dbReference type="NCBIfam" id="TIGR01733">
    <property type="entry name" value="AA-adenyl-dom"/>
    <property type="match status" value="1"/>
</dbReference>
<evidence type="ECO:0000313" key="7">
    <source>
        <dbReference type="EMBL" id="MBP2180425.1"/>
    </source>
</evidence>
<gene>
    <name evidence="7" type="ORF">JOM49_001951</name>
</gene>
<dbReference type="Pfam" id="PF02801">
    <property type="entry name" value="Ketoacyl-synt_C"/>
    <property type="match status" value="1"/>
</dbReference>
<dbReference type="Pfam" id="PF00550">
    <property type="entry name" value="PP-binding"/>
    <property type="match status" value="1"/>
</dbReference>
<dbReference type="SMART" id="SM00825">
    <property type="entry name" value="PKS_KS"/>
    <property type="match status" value="1"/>
</dbReference>
<dbReference type="InterPro" id="IPR023213">
    <property type="entry name" value="CAT-like_dom_sf"/>
</dbReference>